<evidence type="ECO:0000313" key="3">
    <source>
        <dbReference type="EMBL" id="KNC55708.1"/>
    </source>
</evidence>
<feature type="repeat" description="PPR" evidence="2">
    <location>
        <begin position="292"/>
        <end position="326"/>
    </location>
</feature>
<evidence type="ECO:0000256" key="1">
    <source>
        <dbReference type="ARBA" id="ARBA00022737"/>
    </source>
</evidence>
<keyword evidence="1" id="KW-0677">Repeat</keyword>
<dbReference type="Pfam" id="PF01535">
    <property type="entry name" value="PPR"/>
    <property type="match status" value="1"/>
</dbReference>
<dbReference type="eggNOG" id="KOG4197">
    <property type="taxonomic scope" value="Eukaryota"/>
</dbReference>
<accession>A0A0L0DW15</accession>
<organism evidence="3 4">
    <name type="scientific">Thecamonas trahens ATCC 50062</name>
    <dbReference type="NCBI Taxonomy" id="461836"/>
    <lineage>
        <taxon>Eukaryota</taxon>
        <taxon>Apusozoa</taxon>
        <taxon>Apusomonadida</taxon>
        <taxon>Apusomonadidae</taxon>
        <taxon>Thecamonas</taxon>
    </lineage>
</organism>
<evidence type="ECO:0000256" key="2">
    <source>
        <dbReference type="PROSITE-ProRule" id="PRU00708"/>
    </source>
</evidence>
<proteinExistence type="predicted"/>
<dbReference type="GeneID" id="25569212"/>
<evidence type="ECO:0008006" key="5">
    <source>
        <dbReference type="Google" id="ProtNLM"/>
    </source>
</evidence>
<dbReference type="Pfam" id="PF13041">
    <property type="entry name" value="PPR_2"/>
    <property type="match status" value="1"/>
</dbReference>
<dbReference type="PANTHER" id="PTHR47942:SF63">
    <property type="entry name" value="PENTATRICOPEPTIDE REPEAT-CONTAINING PROTEIN"/>
    <property type="match status" value="1"/>
</dbReference>
<dbReference type="NCBIfam" id="TIGR00756">
    <property type="entry name" value="PPR"/>
    <property type="match status" value="4"/>
</dbReference>
<dbReference type="InterPro" id="IPR051222">
    <property type="entry name" value="PPR/CCM1_RNA-binding"/>
</dbReference>
<dbReference type="InterPro" id="IPR002885">
    <property type="entry name" value="PPR_rpt"/>
</dbReference>
<dbReference type="InterPro" id="IPR011990">
    <property type="entry name" value="TPR-like_helical_dom_sf"/>
</dbReference>
<name>A0A0L0DW15_THETB</name>
<dbReference type="AlphaFoldDB" id="A0A0L0DW15"/>
<protein>
    <recommendedName>
        <fullName evidence="5">Pentacotripeptide-repeat region of PRORP domain-containing protein</fullName>
    </recommendedName>
</protein>
<feature type="repeat" description="PPR" evidence="2">
    <location>
        <begin position="257"/>
        <end position="291"/>
    </location>
</feature>
<gene>
    <name evidence="3" type="ORF">AMSG_11165</name>
</gene>
<feature type="repeat" description="PPR" evidence="2">
    <location>
        <begin position="187"/>
        <end position="221"/>
    </location>
</feature>
<sequence length="510" mass="53046">MNRFTNSATTSATLPIGAYDMASQLEYAQALEHHGGVGDAEAADDAVDHVALIKERVAAGDVAGAEDMVGRLLPAMGITPHVVAFNIVMDGYAQAGRAEDALGVLELMETAGVAPTVVSLTTLAAAYIAAGEPQCAADVVNITMPSLGIAPNTATYGLMIKAAMAERKVDVALSWLDAMEASGVPGDATAYGTAINASANASDAHTAEAILARMLASGLVPDVIAWSALAKAHVRARSPAAASQVLDRMLAAGVAPNAKTYGTIIAGYAAARQPERAEALMDELLAAGLTPDVVTFTSLMEAHARVGDVSAAEHTLARITAAGLTPNIYAFVTLIKAHRNNHASSPAARAEGAEAVWAAMAAAKLKPSPQAYCVMLRTFANAKPVRVARITRYVDAAITDGCLNHHVASAALWASYHARDIALGTRVHNALLDVCGDDDEKTAHVWRLIQDPIRRRCRYGSRCGRFDCAFDHTASSSSSSSSSAPRSDGVVALMQLPPSLFGDRTNAAGR</sequence>
<dbReference type="EMBL" id="GL349502">
    <property type="protein sequence ID" value="KNC55708.1"/>
    <property type="molecule type" value="Genomic_DNA"/>
</dbReference>
<feature type="repeat" description="PPR" evidence="2">
    <location>
        <begin position="222"/>
        <end position="256"/>
    </location>
</feature>
<feature type="repeat" description="PPR" evidence="2">
    <location>
        <begin position="81"/>
        <end position="115"/>
    </location>
</feature>
<dbReference type="PANTHER" id="PTHR47942">
    <property type="entry name" value="TETRATRICOPEPTIDE REPEAT (TPR)-LIKE SUPERFAMILY PROTEIN-RELATED"/>
    <property type="match status" value="1"/>
</dbReference>
<dbReference type="STRING" id="461836.A0A0L0DW15"/>
<dbReference type="Proteomes" id="UP000054408">
    <property type="component" value="Unassembled WGS sequence"/>
</dbReference>
<dbReference type="OMA" id="ENSASRW"/>
<dbReference type="PROSITE" id="PS51375">
    <property type="entry name" value="PPR"/>
    <property type="match status" value="5"/>
</dbReference>
<reference evidence="3 4" key="1">
    <citation type="submission" date="2010-05" db="EMBL/GenBank/DDBJ databases">
        <title>The Genome Sequence of Thecamonas trahens ATCC 50062.</title>
        <authorList>
            <consortium name="The Broad Institute Genome Sequencing Platform"/>
            <person name="Russ C."/>
            <person name="Cuomo C."/>
            <person name="Shea T."/>
            <person name="Young S.K."/>
            <person name="Zeng Q."/>
            <person name="Koehrsen M."/>
            <person name="Haas B."/>
            <person name="Borodovsky M."/>
            <person name="Guigo R."/>
            <person name="Alvarado L."/>
            <person name="Berlin A."/>
            <person name="Bochicchio J."/>
            <person name="Borenstein D."/>
            <person name="Chapman S."/>
            <person name="Chen Z."/>
            <person name="Freedman E."/>
            <person name="Gellesch M."/>
            <person name="Goldberg J."/>
            <person name="Griggs A."/>
            <person name="Gujja S."/>
            <person name="Heilman E."/>
            <person name="Heiman D."/>
            <person name="Hepburn T."/>
            <person name="Howarth C."/>
            <person name="Jen D."/>
            <person name="Larson L."/>
            <person name="Mehta T."/>
            <person name="Park D."/>
            <person name="Pearson M."/>
            <person name="Roberts A."/>
            <person name="Saif S."/>
            <person name="Shenoy N."/>
            <person name="Sisk P."/>
            <person name="Stolte C."/>
            <person name="Sykes S."/>
            <person name="Thomson T."/>
            <person name="Walk T."/>
            <person name="White J."/>
            <person name="Yandava C."/>
            <person name="Burger G."/>
            <person name="Gray M.W."/>
            <person name="Holland P.W.H."/>
            <person name="King N."/>
            <person name="Lang F.B.F."/>
            <person name="Roger A.J."/>
            <person name="Ruiz-Trillo I."/>
            <person name="Lander E."/>
            <person name="Nusbaum C."/>
        </authorList>
    </citation>
    <scope>NUCLEOTIDE SEQUENCE [LARGE SCALE GENOMIC DNA]</scope>
    <source>
        <strain evidence="3 4">ATCC 50062</strain>
    </source>
</reference>
<evidence type="ECO:0000313" key="4">
    <source>
        <dbReference type="Proteomes" id="UP000054408"/>
    </source>
</evidence>
<dbReference type="OrthoDB" id="185373at2759"/>
<dbReference type="RefSeq" id="XP_013752919.1">
    <property type="nucleotide sequence ID" value="XM_013897465.1"/>
</dbReference>
<keyword evidence="4" id="KW-1185">Reference proteome</keyword>
<dbReference type="Gene3D" id="1.25.40.10">
    <property type="entry name" value="Tetratricopeptide repeat domain"/>
    <property type="match status" value="3"/>
</dbReference>
<dbReference type="Pfam" id="PF13812">
    <property type="entry name" value="PPR_3"/>
    <property type="match status" value="2"/>
</dbReference>